<sequence>MNRRVFSWLWNHFEEAACALLLLVMALIAFANVTIRYLTNYSFAFTEEVEVSALVYLTLFGGAAAFRRGLHLGLHFVYVRLPPPARRVVLVLSLALVLFVFGTLAYYGIFQIRDEMDLETLSEALEVPQWIYTLAVPLGSVLIAVRAVERTVQLWAQQEMKGKR</sequence>
<evidence type="ECO:0000256" key="4">
    <source>
        <dbReference type="ARBA" id="ARBA00022519"/>
    </source>
</evidence>
<evidence type="ECO:0000259" key="10">
    <source>
        <dbReference type="Pfam" id="PF04290"/>
    </source>
</evidence>
<evidence type="ECO:0000256" key="3">
    <source>
        <dbReference type="ARBA" id="ARBA00022475"/>
    </source>
</evidence>
<keyword evidence="12" id="KW-1185">Reference proteome</keyword>
<dbReference type="RefSeq" id="WP_218588475.1">
    <property type="nucleotide sequence ID" value="NZ_FQVB01000031.1"/>
</dbReference>
<keyword evidence="7 9" id="KW-0472">Membrane</keyword>
<dbReference type="InterPro" id="IPR055348">
    <property type="entry name" value="DctQ"/>
</dbReference>
<evidence type="ECO:0000256" key="7">
    <source>
        <dbReference type="ARBA" id="ARBA00023136"/>
    </source>
</evidence>
<feature type="transmembrane region" description="Helical" evidence="9">
    <location>
        <begin position="89"/>
        <end position="110"/>
    </location>
</feature>
<evidence type="ECO:0000256" key="6">
    <source>
        <dbReference type="ARBA" id="ARBA00022989"/>
    </source>
</evidence>
<evidence type="ECO:0000256" key="8">
    <source>
        <dbReference type="ARBA" id="ARBA00038436"/>
    </source>
</evidence>
<dbReference type="PANTHER" id="PTHR35011">
    <property type="entry name" value="2,3-DIKETO-L-GULONATE TRAP TRANSPORTER SMALL PERMEASE PROTEIN YIAM"/>
    <property type="match status" value="1"/>
</dbReference>
<reference evidence="12" key="1">
    <citation type="submission" date="2016-11" db="EMBL/GenBank/DDBJ databases">
        <authorList>
            <person name="Varghese N."/>
            <person name="Submissions S."/>
        </authorList>
    </citation>
    <scope>NUCLEOTIDE SEQUENCE [LARGE SCALE GENOMIC DNA]</scope>
    <source>
        <strain evidence="12">DSM 9756</strain>
    </source>
</reference>
<dbReference type="PANTHER" id="PTHR35011:SF2">
    <property type="entry name" value="2,3-DIKETO-L-GULONATE TRAP TRANSPORTER SMALL PERMEASE PROTEIN YIAM"/>
    <property type="match status" value="1"/>
</dbReference>
<comment type="similarity">
    <text evidence="8">Belongs to the TRAP transporter small permease family.</text>
</comment>
<evidence type="ECO:0000313" key="11">
    <source>
        <dbReference type="EMBL" id="SHF89861.1"/>
    </source>
</evidence>
<comment type="subcellular location">
    <subcellularLocation>
        <location evidence="1">Cell inner membrane</location>
        <topology evidence="1">Multi-pass membrane protein</topology>
    </subcellularLocation>
</comment>
<evidence type="ECO:0000256" key="5">
    <source>
        <dbReference type="ARBA" id="ARBA00022692"/>
    </source>
</evidence>
<dbReference type="GO" id="GO:0015740">
    <property type="term" value="P:C4-dicarboxylate transport"/>
    <property type="evidence" value="ECO:0007669"/>
    <property type="project" value="TreeGrafter"/>
</dbReference>
<dbReference type="STRING" id="1121391.SAMN02745206_02867"/>
<keyword evidence="5 9" id="KW-0812">Transmembrane</keyword>
<organism evidence="11 12">
    <name type="scientific">Desulfacinum infernum DSM 9756</name>
    <dbReference type="NCBI Taxonomy" id="1121391"/>
    <lineage>
        <taxon>Bacteria</taxon>
        <taxon>Pseudomonadati</taxon>
        <taxon>Thermodesulfobacteriota</taxon>
        <taxon>Syntrophobacteria</taxon>
        <taxon>Syntrophobacterales</taxon>
        <taxon>Syntrophobacteraceae</taxon>
        <taxon>Desulfacinum</taxon>
    </lineage>
</organism>
<gene>
    <name evidence="11" type="ORF">SAMN02745206_02867</name>
</gene>
<evidence type="ECO:0000256" key="2">
    <source>
        <dbReference type="ARBA" id="ARBA00022448"/>
    </source>
</evidence>
<feature type="transmembrane region" description="Helical" evidence="9">
    <location>
        <begin position="130"/>
        <end position="148"/>
    </location>
</feature>
<evidence type="ECO:0000256" key="1">
    <source>
        <dbReference type="ARBA" id="ARBA00004429"/>
    </source>
</evidence>
<feature type="domain" description="Tripartite ATP-independent periplasmic transporters DctQ component" evidence="10">
    <location>
        <begin position="25"/>
        <end position="156"/>
    </location>
</feature>
<keyword evidence="6 9" id="KW-1133">Transmembrane helix</keyword>
<proteinExistence type="inferred from homology"/>
<dbReference type="GO" id="GO:0005886">
    <property type="term" value="C:plasma membrane"/>
    <property type="evidence" value="ECO:0007669"/>
    <property type="project" value="UniProtKB-SubCell"/>
</dbReference>
<keyword evidence="4" id="KW-0997">Cell inner membrane</keyword>
<evidence type="ECO:0000313" key="12">
    <source>
        <dbReference type="Proteomes" id="UP000184076"/>
    </source>
</evidence>
<keyword evidence="2" id="KW-0813">Transport</keyword>
<accession>A0A1M5FFH0</accession>
<keyword evidence="3" id="KW-1003">Cell membrane</keyword>
<dbReference type="InterPro" id="IPR007387">
    <property type="entry name" value="TRAP_DctQ"/>
</dbReference>
<dbReference type="Pfam" id="PF04290">
    <property type="entry name" value="DctQ"/>
    <property type="match status" value="1"/>
</dbReference>
<name>A0A1M5FFH0_9BACT</name>
<dbReference type="Proteomes" id="UP000184076">
    <property type="component" value="Unassembled WGS sequence"/>
</dbReference>
<dbReference type="AlphaFoldDB" id="A0A1M5FFH0"/>
<dbReference type="GO" id="GO:0022857">
    <property type="term" value="F:transmembrane transporter activity"/>
    <property type="evidence" value="ECO:0007669"/>
    <property type="project" value="TreeGrafter"/>
</dbReference>
<evidence type="ECO:0000256" key="9">
    <source>
        <dbReference type="SAM" id="Phobius"/>
    </source>
</evidence>
<dbReference type="EMBL" id="FQVB01000031">
    <property type="protein sequence ID" value="SHF89861.1"/>
    <property type="molecule type" value="Genomic_DNA"/>
</dbReference>
<feature type="transmembrane region" description="Helical" evidence="9">
    <location>
        <begin position="55"/>
        <end position="77"/>
    </location>
</feature>
<protein>
    <submittedName>
        <fullName evidence="11">TRAP-type C4-dicarboxylate transport system, small permease component</fullName>
    </submittedName>
</protein>